<reference evidence="1 2" key="1">
    <citation type="submission" date="2014-06" db="EMBL/GenBank/DDBJ databases">
        <authorList>
            <person name="Swart Estienne"/>
        </authorList>
    </citation>
    <scope>NUCLEOTIDE SEQUENCE [LARGE SCALE GENOMIC DNA]</scope>
    <source>
        <strain evidence="1 2">130c</strain>
    </source>
</reference>
<dbReference type="InParanoid" id="A0A078B113"/>
<evidence type="ECO:0000313" key="2">
    <source>
        <dbReference type="Proteomes" id="UP000039865"/>
    </source>
</evidence>
<evidence type="ECO:0000313" key="1">
    <source>
        <dbReference type="EMBL" id="CDW88249.1"/>
    </source>
</evidence>
<accession>A0A078B113</accession>
<proteinExistence type="predicted"/>
<keyword evidence="2" id="KW-1185">Reference proteome</keyword>
<organism evidence="1 2">
    <name type="scientific">Stylonychia lemnae</name>
    <name type="common">Ciliate</name>
    <dbReference type="NCBI Taxonomy" id="5949"/>
    <lineage>
        <taxon>Eukaryota</taxon>
        <taxon>Sar</taxon>
        <taxon>Alveolata</taxon>
        <taxon>Ciliophora</taxon>
        <taxon>Intramacronucleata</taxon>
        <taxon>Spirotrichea</taxon>
        <taxon>Stichotrichia</taxon>
        <taxon>Sporadotrichida</taxon>
        <taxon>Oxytrichidae</taxon>
        <taxon>Stylonychinae</taxon>
        <taxon>Stylonychia</taxon>
    </lineage>
</organism>
<name>A0A078B113_STYLE</name>
<dbReference type="AlphaFoldDB" id="A0A078B113"/>
<protein>
    <submittedName>
        <fullName evidence="1">Uncharacterized protein</fullName>
    </submittedName>
</protein>
<gene>
    <name evidence="1" type="primary">Contig15071.g16061</name>
    <name evidence="1" type="ORF">STYLEM_17367</name>
</gene>
<dbReference type="Proteomes" id="UP000039865">
    <property type="component" value="Unassembled WGS sequence"/>
</dbReference>
<sequence length="156" mass="18429">MGNFFIFQSLRQRNGMVKLVEKGLRPQRNQEGENNINLQVVRALSYMFGRLDLRRNGYRPQNSPDKESDPQILRNYFFYFLFGLTCLILDEKKTLCSTDQQKGQLLGYRLDTFVCNQFDRGNQAWRTELKQIKESSFHYYKAVGKHPHQNLLANLN</sequence>
<dbReference type="EMBL" id="CCKQ01016376">
    <property type="protein sequence ID" value="CDW88249.1"/>
    <property type="molecule type" value="Genomic_DNA"/>
</dbReference>